<dbReference type="Pfam" id="PF18576">
    <property type="entry name" value="HTH_52"/>
    <property type="match status" value="1"/>
</dbReference>
<dbReference type="Gene3D" id="1.10.10.10">
    <property type="entry name" value="Winged helix-like DNA-binding domain superfamily/Winged helix DNA-binding domain"/>
    <property type="match status" value="1"/>
</dbReference>
<gene>
    <name evidence="4" type="ORF">ACFO4L_00985</name>
</gene>
<evidence type="ECO:0000313" key="5">
    <source>
        <dbReference type="Proteomes" id="UP001595896"/>
    </source>
</evidence>
<sequence>MREFLRELYQDRTSDPETLAVVMMEGKKLEDAATDYFDGVILIVTDDSRQWEIKHYEYRGMKAAMHLVSSEQLMEWVRLSTNRRVVEWLINGRVIFDRNEFMHRFRERMLHFPESDRYSRIGLEFAKLVRRFADGKSLYQEKHYLDSFNQIVHALHHLARLSVIEKGYYPEVTVWEQVRRIEPEVHKLYSELVNGTEPLEKRLELLLLANEFELATKMRLGSAHLLSIMEEKQEAWSVDELKERLTFHEYSLDLSMLLEYLVRKGLVSVQFGKTKGGAIQHRLYRPALPKADSI</sequence>
<evidence type="ECO:0000259" key="2">
    <source>
        <dbReference type="Pfam" id="PF18576"/>
    </source>
</evidence>
<dbReference type="EMBL" id="JBHSGK010000001">
    <property type="protein sequence ID" value="MFC4735145.1"/>
    <property type="molecule type" value="Genomic_DNA"/>
</dbReference>
<dbReference type="InterPro" id="IPR043519">
    <property type="entry name" value="NT_sf"/>
</dbReference>
<protein>
    <submittedName>
        <fullName evidence="4">Nucleotidyltransferase-like protein</fullName>
    </submittedName>
</protein>
<accession>A0ABV9NR43</accession>
<dbReference type="InterPro" id="IPR029348">
    <property type="entry name" value="NTF-like"/>
</dbReference>
<dbReference type="InterPro" id="IPR054515">
    <property type="entry name" value="YgxA-like_substrate-bd"/>
</dbReference>
<dbReference type="InterPro" id="IPR036388">
    <property type="entry name" value="WH-like_DNA-bd_sf"/>
</dbReference>
<dbReference type="Gene3D" id="3.30.460.10">
    <property type="entry name" value="Beta Polymerase, domain 2"/>
    <property type="match status" value="1"/>
</dbReference>
<feature type="domain" description="Nucleotidyltransferase-like" evidence="1">
    <location>
        <begin position="1"/>
        <end position="117"/>
    </location>
</feature>
<dbReference type="Proteomes" id="UP001595896">
    <property type="component" value="Unassembled WGS sequence"/>
</dbReference>
<dbReference type="Pfam" id="PF22339">
    <property type="entry name" value="YgxA-like_sub_bind"/>
    <property type="match status" value="1"/>
</dbReference>
<proteinExistence type="predicted"/>
<dbReference type="Gene3D" id="1.20.120.330">
    <property type="entry name" value="Nucleotidyltransferases domain 2"/>
    <property type="match status" value="1"/>
</dbReference>
<dbReference type="InterPro" id="IPR041143">
    <property type="entry name" value="YgxA_HTH"/>
</dbReference>
<name>A0ABV9NR43_9BACI</name>
<feature type="domain" description="YgxA-like helix-turn-helix" evidence="2">
    <location>
        <begin position="223"/>
        <end position="285"/>
    </location>
</feature>
<dbReference type="RefSeq" id="WP_377907764.1">
    <property type="nucleotide sequence ID" value="NZ_JBHSGK010000001.1"/>
</dbReference>
<evidence type="ECO:0000259" key="3">
    <source>
        <dbReference type="Pfam" id="PF22339"/>
    </source>
</evidence>
<feature type="domain" description="YgxA-like substrate binding" evidence="3">
    <location>
        <begin position="120"/>
        <end position="216"/>
    </location>
</feature>
<reference evidence="5" key="1">
    <citation type="journal article" date="2019" name="Int. J. Syst. Evol. Microbiol.">
        <title>The Global Catalogue of Microorganisms (GCM) 10K type strain sequencing project: providing services to taxonomists for standard genome sequencing and annotation.</title>
        <authorList>
            <consortium name="The Broad Institute Genomics Platform"/>
            <consortium name="The Broad Institute Genome Sequencing Center for Infectious Disease"/>
            <person name="Wu L."/>
            <person name="Ma J."/>
        </authorList>
    </citation>
    <scope>NUCLEOTIDE SEQUENCE [LARGE SCALE GENOMIC DNA]</scope>
    <source>
        <strain evidence="5">JCM 12165</strain>
    </source>
</reference>
<keyword evidence="5" id="KW-1185">Reference proteome</keyword>
<evidence type="ECO:0000259" key="1">
    <source>
        <dbReference type="Pfam" id="PF14540"/>
    </source>
</evidence>
<evidence type="ECO:0000313" key="4">
    <source>
        <dbReference type="EMBL" id="MFC4735145.1"/>
    </source>
</evidence>
<dbReference type="Pfam" id="PF14540">
    <property type="entry name" value="NTF-like"/>
    <property type="match status" value="1"/>
</dbReference>
<organism evidence="4 5">
    <name type="scientific">Bacillus daqingensis</name>
    <dbReference type="NCBI Taxonomy" id="872396"/>
    <lineage>
        <taxon>Bacteria</taxon>
        <taxon>Bacillati</taxon>
        <taxon>Bacillota</taxon>
        <taxon>Bacilli</taxon>
        <taxon>Bacillales</taxon>
        <taxon>Bacillaceae</taxon>
        <taxon>Bacillus</taxon>
    </lineage>
</organism>
<comment type="caution">
    <text evidence="4">The sequence shown here is derived from an EMBL/GenBank/DDBJ whole genome shotgun (WGS) entry which is preliminary data.</text>
</comment>